<dbReference type="PANTHER" id="PTHR42951:SF17">
    <property type="entry name" value="METALLO-BETA-LACTAMASE DOMAIN-CONTAINING PROTEIN"/>
    <property type="match status" value="1"/>
</dbReference>
<dbReference type="Gene3D" id="3.60.15.10">
    <property type="entry name" value="Ribonuclease Z/Hydroxyacylglutathione hydrolase-like"/>
    <property type="match status" value="1"/>
</dbReference>
<sequence>MKIGENVYALESTKGSYSYLIMDKEPILIDTGYPGKFEDILEEINSLNLELKSIKHILLTHHDVDHVGNAALLQEETGATLWASKDDIPYILGDKCRPGIKKLVSFILRPKKPEKIQVYQNTTIGDVQIISTPGHTPGHVSFLYEDILFAGDLVGNTNGKLKKPPIFGNSNTKSIDESIIKMNEYDFNWICPAHGEPIELKDEWKQLLNNIRRN</sequence>
<dbReference type="KEGG" id="mel:Metbo_1411"/>
<evidence type="ECO:0000313" key="2">
    <source>
        <dbReference type="EMBL" id="ADZ09650.1"/>
    </source>
</evidence>
<dbReference type="PANTHER" id="PTHR42951">
    <property type="entry name" value="METALLO-BETA-LACTAMASE DOMAIN-CONTAINING"/>
    <property type="match status" value="1"/>
</dbReference>
<gene>
    <name evidence="2" type="ordered locus">Metbo_1411</name>
</gene>
<proteinExistence type="predicted"/>
<reference evidence="2 3" key="2">
    <citation type="journal article" date="2014" name="Int. J. Syst. Evol. Microbiol.">
        <title>Methanobacterium paludis sp. nov. and a novel strain of Methanobacterium lacus isolated from northern peatlands.</title>
        <authorList>
            <person name="Cadillo-Quiroz H."/>
            <person name="Brauer S.L."/>
            <person name="Goodson N."/>
            <person name="Yavitt J.B."/>
            <person name="Zinder S.H."/>
        </authorList>
    </citation>
    <scope>NUCLEOTIDE SEQUENCE [LARGE SCALE GENOMIC DNA]</scope>
    <source>
        <strain evidence="2 3">AL-21</strain>
    </source>
</reference>
<evidence type="ECO:0000259" key="1">
    <source>
        <dbReference type="SMART" id="SM00849"/>
    </source>
</evidence>
<dbReference type="eggNOG" id="arCOG00504">
    <property type="taxonomic scope" value="Archaea"/>
</dbReference>
<dbReference type="InterPro" id="IPR050855">
    <property type="entry name" value="NDM-1-like"/>
</dbReference>
<dbReference type="RefSeq" id="WP_013645001.1">
    <property type="nucleotide sequence ID" value="NC_015216.1"/>
</dbReference>
<reference evidence="3" key="1">
    <citation type="submission" date="2011-02" db="EMBL/GenBank/DDBJ databases">
        <title>Complete sequence of Methanobacterium sp. AL-21.</title>
        <authorList>
            <consortium name="US DOE Joint Genome Institute"/>
            <person name="Lucas S."/>
            <person name="Copeland A."/>
            <person name="Lapidus A."/>
            <person name="Cheng J.-F."/>
            <person name="Goodwin L."/>
            <person name="Pitluck S."/>
            <person name="Chertkov O."/>
            <person name="Detter J.C."/>
            <person name="Han C."/>
            <person name="Tapia R."/>
            <person name="Land M."/>
            <person name="Hauser L."/>
            <person name="Kyrpides N."/>
            <person name="Ivanova N."/>
            <person name="Mikhailova N."/>
            <person name="Pagani I."/>
            <person name="Cadillo-Quiroz H."/>
            <person name="Imachi H."/>
            <person name="Zinder S."/>
            <person name="Liu W."/>
            <person name="Woyke T."/>
        </authorList>
    </citation>
    <scope>NUCLEOTIDE SEQUENCE [LARGE SCALE GENOMIC DNA]</scope>
    <source>
        <strain evidence="3">AL-21</strain>
    </source>
</reference>
<dbReference type="HOGENOM" id="CLU_030571_2_4_2"/>
<keyword evidence="3" id="KW-1185">Reference proteome</keyword>
<dbReference type="InterPro" id="IPR001279">
    <property type="entry name" value="Metallo-B-lactamas"/>
</dbReference>
<dbReference type="CDD" id="cd07721">
    <property type="entry name" value="yflN-like_MBL-fold"/>
    <property type="match status" value="1"/>
</dbReference>
<protein>
    <submittedName>
        <fullName evidence="2">Beta-lactamase domain protein</fullName>
    </submittedName>
</protein>
<dbReference type="Proteomes" id="UP000007490">
    <property type="component" value="Chromosome"/>
</dbReference>
<dbReference type="Pfam" id="PF00753">
    <property type="entry name" value="Lactamase_B"/>
    <property type="match status" value="1"/>
</dbReference>
<dbReference type="GeneID" id="10277862"/>
<accession>F0T824</accession>
<dbReference type="AlphaFoldDB" id="F0T824"/>
<feature type="domain" description="Metallo-beta-lactamase" evidence="1">
    <location>
        <begin position="15"/>
        <end position="194"/>
    </location>
</feature>
<dbReference type="OrthoDB" id="197151at2157"/>
<organism evidence="2 3">
    <name type="scientific">Methanobacterium lacus (strain AL-21)</name>
    <dbReference type="NCBI Taxonomy" id="877455"/>
    <lineage>
        <taxon>Archaea</taxon>
        <taxon>Methanobacteriati</taxon>
        <taxon>Methanobacteriota</taxon>
        <taxon>Methanomada group</taxon>
        <taxon>Methanobacteria</taxon>
        <taxon>Methanobacteriales</taxon>
        <taxon>Methanobacteriaceae</taxon>
        <taxon>Methanobacterium</taxon>
    </lineage>
</organism>
<name>F0T824_METLA</name>
<dbReference type="InterPro" id="IPR036866">
    <property type="entry name" value="RibonucZ/Hydroxyglut_hydro"/>
</dbReference>
<dbReference type="EMBL" id="CP002551">
    <property type="protein sequence ID" value="ADZ09650.1"/>
    <property type="molecule type" value="Genomic_DNA"/>
</dbReference>
<evidence type="ECO:0000313" key="3">
    <source>
        <dbReference type="Proteomes" id="UP000007490"/>
    </source>
</evidence>
<dbReference type="SUPFAM" id="SSF56281">
    <property type="entry name" value="Metallo-hydrolase/oxidoreductase"/>
    <property type="match status" value="1"/>
</dbReference>
<dbReference type="SMART" id="SM00849">
    <property type="entry name" value="Lactamase_B"/>
    <property type="match status" value="1"/>
</dbReference>
<dbReference type="STRING" id="877455.Metbo_1411"/>